<feature type="compositionally biased region" description="Basic and acidic residues" evidence="1">
    <location>
        <begin position="62"/>
        <end position="78"/>
    </location>
</feature>
<dbReference type="RefSeq" id="WP_281906196.1">
    <property type="nucleotide sequence ID" value="NZ_BSDI01000100.1"/>
</dbReference>
<name>A0ABQ5RBZ8_9ACTN</name>
<feature type="domain" description="Flavoprotein" evidence="2">
    <location>
        <begin position="11"/>
        <end position="142"/>
    </location>
</feature>
<keyword evidence="4" id="KW-1185">Reference proteome</keyword>
<evidence type="ECO:0000313" key="4">
    <source>
        <dbReference type="Proteomes" id="UP001144280"/>
    </source>
</evidence>
<organism evidence="3 4">
    <name type="scientific">Phytohabitans aurantiacus</name>
    <dbReference type="NCBI Taxonomy" id="3016789"/>
    <lineage>
        <taxon>Bacteria</taxon>
        <taxon>Bacillati</taxon>
        <taxon>Actinomycetota</taxon>
        <taxon>Actinomycetes</taxon>
        <taxon>Micromonosporales</taxon>
        <taxon>Micromonosporaceae</taxon>
    </lineage>
</organism>
<dbReference type="InterPro" id="IPR003382">
    <property type="entry name" value="Flavoprotein"/>
</dbReference>
<sequence>MTEQPPAQFLTIVVCAAGPAGEAYRLVELALERGWKVDVVATPAALPFLDAPKLEAVTGRPVRSEHRKPTEDRGRSPSDADAFVVAPATFNTVCKLALGVGDTYALSILGEAIGRGVPVVVLPFVNSALAGRKPFVEAVESLRTEGVRVLFGPGEWLPHPPATGDGRIASFPWGAALDAAGVRLPG</sequence>
<dbReference type="EMBL" id="BSDI01000100">
    <property type="protein sequence ID" value="GLI03768.1"/>
    <property type="molecule type" value="Genomic_DNA"/>
</dbReference>
<dbReference type="InterPro" id="IPR036551">
    <property type="entry name" value="Flavin_trans-like"/>
</dbReference>
<evidence type="ECO:0000256" key="1">
    <source>
        <dbReference type="SAM" id="MobiDB-lite"/>
    </source>
</evidence>
<feature type="region of interest" description="Disordered" evidence="1">
    <location>
        <begin position="59"/>
        <end position="79"/>
    </location>
</feature>
<protein>
    <submittedName>
        <fullName evidence="3">Flavoprotein</fullName>
    </submittedName>
</protein>
<proteinExistence type="predicted"/>
<reference evidence="3" key="1">
    <citation type="submission" date="2022-12" db="EMBL/GenBank/DDBJ databases">
        <title>New Phytohabitans aurantiacus sp. RD004123 nov., an actinomycete isolated from soil.</title>
        <authorList>
            <person name="Triningsih D.W."/>
            <person name="Harunari E."/>
            <person name="Igarashi Y."/>
        </authorList>
    </citation>
    <scope>NUCLEOTIDE SEQUENCE</scope>
    <source>
        <strain evidence="3">RD004123</strain>
    </source>
</reference>
<dbReference type="Pfam" id="PF02441">
    <property type="entry name" value="Flavoprotein"/>
    <property type="match status" value="1"/>
</dbReference>
<dbReference type="SUPFAM" id="SSF52507">
    <property type="entry name" value="Homo-oligomeric flavin-containing Cys decarboxylases, HFCD"/>
    <property type="match status" value="1"/>
</dbReference>
<comment type="caution">
    <text evidence="3">The sequence shown here is derived from an EMBL/GenBank/DDBJ whole genome shotgun (WGS) entry which is preliminary data.</text>
</comment>
<evidence type="ECO:0000313" key="3">
    <source>
        <dbReference type="EMBL" id="GLI03768.1"/>
    </source>
</evidence>
<dbReference type="Gene3D" id="3.40.50.1950">
    <property type="entry name" value="Flavin prenyltransferase-like"/>
    <property type="match status" value="1"/>
</dbReference>
<accession>A0ABQ5RBZ8</accession>
<dbReference type="Proteomes" id="UP001144280">
    <property type="component" value="Unassembled WGS sequence"/>
</dbReference>
<evidence type="ECO:0000259" key="2">
    <source>
        <dbReference type="Pfam" id="PF02441"/>
    </source>
</evidence>
<gene>
    <name evidence="3" type="ORF">Pa4123_90480</name>
</gene>